<keyword evidence="1" id="KW-0472">Membrane</keyword>
<protein>
    <recommendedName>
        <fullName evidence="4">ATP synthase I chain</fullName>
    </recommendedName>
</protein>
<dbReference type="EMBL" id="FOXX01000025">
    <property type="protein sequence ID" value="SFQ88285.1"/>
    <property type="molecule type" value="Genomic_DNA"/>
</dbReference>
<dbReference type="GeneID" id="93713518"/>
<keyword evidence="1" id="KW-0812">Transmembrane</keyword>
<feature type="transmembrane region" description="Helical" evidence="1">
    <location>
        <begin position="61"/>
        <end position="81"/>
    </location>
</feature>
<evidence type="ECO:0000256" key="1">
    <source>
        <dbReference type="SAM" id="Phobius"/>
    </source>
</evidence>
<feature type="transmembrane region" description="Helical" evidence="1">
    <location>
        <begin position="7"/>
        <end position="25"/>
    </location>
</feature>
<keyword evidence="1" id="KW-1133">Transmembrane helix</keyword>
<gene>
    <name evidence="2" type="ORF">SAMN02745910_05005</name>
</gene>
<accession>A0A1I6C5F7</accession>
<dbReference type="RefSeq" id="WP_061803904.1">
    <property type="nucleotide sequence ID" value="NZ_FOXX01000025.1"/>
</dbReference>
<name>A0A1I6C5F7_9BACI</name>
<dbReference type="Proteomes" id="UP000182762">
    <property type="component" value="Unassembled WGS sequence"/>
</dbReference>
<evidence type="ECO:0008006" key="4">
    <source>
        <dbReference type="Google" id="ProtNLM"/>
    </source>
</evidence>
<proteinExistence type="predicted"/>
<reference evidence="2 3" key="1">
    <citation type="submission" date="2016-10" db="EMBL/GenBank/DDBJ databases">
        <authorList>
            <person name="Varghese N."/>
            <person name="Submissions S."/>
        </authorList>
    </citation>
    <scope>NUCLEOTIDE SEQUENCE [LARGE SCALE GENOMIC DNA]</scope>
    <source>
        <strain evidence="2 3">DSM 13796</strain>
    </source>
</reference>
<feature type="transmembrane region" description="Helical" evidence="1">
    <location>
        <begin position="93"/>
        <end position="111"/>
    </location>
</feature>
<evidence type="ECO:0000313" key="2">
    <source>
        <dbReference type="EMBL" id="SFQ88285.1"/>
    </source>
</evidence>
<comment type="caution">
    <text evidence="2">The sequence shown here is derived from an EMBL/GenBank/DDBJ whole genome shotgun (WGS) entry which is preliminary data.</text>
</comment>
<feature type="transmembrane region" description="Helical" evidence="1">
    <location>
        <begin position="31"/>
        <end position="49"/>
    </location>
</feature>
<organism evidence="2 3">
    <name type="scientific">Priestia endophytica DSM 13796</name>
    <dbReference type="NCBI Taxonomy" id="1121089"/>
    <lineage>
        <taxon>Bacteria</taxon>
        <taxon>Bacillati</taxon>
        <taxon>Bacillota</taxon>
        <taxon>Bacilli</taxon>
        <taxon>Bacillales</taxon>
        <taxon>Bacillaceae</taxon>
        <taxon>Priestia</taxon>
    </lineage>
</organism>
<evidence type="ECO:0000313" key="3">
    <source>
        <dbReference type="Proteomes" id="UP000182762"/>
    </source>
</evidence>
<sequence>MKNTKRDTALSFVFLGLLFLGFVQVWHERQYVLGVGAMLVSFVGICGVWKGINKERQKDILLGIKLFFITIIFCLLHRFVFHFIQSINNDHRFLAAFLSSLLIVFTMDKLVRITYHKLHQKSA</sequence>
<keyword evidence="3" id="KW-1185">Reference proteome</keyword>